<dbReference type="InterPro" id="IPR013740">
    <property type="entry name" value="Redoxin"/>
</dbReference>
<evidence type="ECO:0000256" key="4">
    <source>
        <dbReference type="ARBA" id="ARBA00023284"/>
    </source>
</evidence>
<feature type="signal peptide" evidence="5">
    <location>
        <begin position="1"/>
        <end position="24"/>
    </location>
</feature>
<name>A0ABU9HKW0_9FLAO</name>
<organism evidence="7 8">
    <name type="scientific">Flavobacterium flavipallidum</name>
    <dbReference type="NCBI Taxonomy" id="3139140"/>
    <lineage>
        <taxon>Bacteria</taxon>
        <taxon>Pseudomonadati</taxon>
        <taxon>Bacteroidota</taxon>
        <taxon>Flavobacteriia</taxon>
        <taxon>Flavobacteriales</taxon>
        <taxon>Flavobacteriaceae</taxon>
        <taxon>Flavobacterium</taxon>
    </lineage>
</organism>
<evidence type="ECO:0000313" key="8">
    <source>
        <dbReference type="Proteomes" id="UP001398556"/>
    </source>
</evidence>
<dbReference type="PANTHER" id="PTHR42852">
    <property type="entry name" value="THIOL:DISULFIDE INTERCHANGE PROTEIN DSBE"/>
    <property type="match status" value="1"/>
</dbReference>
<gene>
    <name evidence="7" type="ORF">AAEO59_06410</name>
</gene>
<dbReference type="SUPFAM" id="SSF52833">
    <property type="entry name" value="Thioredoxin-like"/>
    <property type="match status" value="1"/>
</dbReference>
<keyword evidence="4" id="KW-0676">Redox-active center</keyword>
<dbReference type="RefSeq" id="WP_341699911.1">
    <property type="nucleotide sequence ID" value="NZ_JBBYHU010000009.1"/>
</dbReference>
<dbReference type="InterPro" id="IPR013766">
    <property type="entry name" value="Thioredoxin_domain"/>
</dbReference>
<keyword evidence="8" id="KW-1185">Reference proteome</keyword>
<dbReference type="EMBL" id="JBBYHU010000009">
    <property type="protein sequence ID" value="MEL1240674.1"/>
    <property type="molecule type" value="Genomic_DNA"/>
</dbReference>
<evidence type="ECO:0000256" key="1">
    <source>
        <dbReference type="ARBA" id="ARBA00004196"/>
    </source>
</evidence>
<dbReference type="CDD" id="cd02966">
    <property type="entry name" value="TlpA_like_family"/>
    <property type="match status" value="1"/>
</dbReference>
<evidence type="ECO:0000256" key="5">
    <source>
        <dbReference type="SAM" id="SignalP"/>
    </source>
</evidence>
<comment type="caution">
    <text evidence="7">The sequence shown here is derived from an EMBL/GenBank/DDBJ whole genome shotgun (WGS) entry which is preliminary data.</text>
</comment>
<keyword evidence="5" id="KW-0732">Signal</keyword>
<feature type="chain" id="PRO_5046906860" evidence="5">
    <location>
        <begin position="25"/>
        <end position="173"/>
    </location>
</feature>
<dbReference type="PANTHER" id="PTHR42852:SF6">
    <property type="entry name" value="THIOL:DISULFIDE INTERCHANGE PROTEIN DSBE"/>
    <property type="match status" value="1"/>
</dbReference>
<accession>A0ABU9HKW0</accession>
<dbReference type="InterPro" id="IPR050553">
    <property type="entry name" value="Thioredoxin_ResA/DsbE_sf"/>
</dbReference>
<comment type="subcellular location">
    <subcellularLocation>
        <location evidence="1">Cell envelope</location>
    </subcellularLocation>
</comment>
<evidence type="ECO:0000256" key="2">
    <source>
        <dbReference type="ARBA" id="ARBA00022748"/>
    </source>
</evidence>
<feature type="domain" description="Thioredoxin" evidence="6">
    <location>
        <begin position="27"/>
        <end position="170"/>
    </location>
</feature>
<protein>
    <submittedName>
        <fullName evidence="7">TlpA disulfide reductase family protein</fullName>
    </submittedName>
</protein>
<dbReference type="PROSITE" id="PS51257">
    <property type="entry name" value="PROKAR_LIPOPROTEIN"/>
    <property type="match status" value="1"/>
</dbReference>
<dbReference type="PROSITE" id="PS51352">
    <property type="entry name" value="THIOREDOXIN_2"/>
    <property type="match status" value="1"/>
</dbReference>
<dbReference type="Pfam" id="PF08534">
    <property type="entry name" value="Redoxin"/>
    <property type="match status" value="1"/>
</dbReference>
<dbReference type="InterPro" id="IPR036249">
    <property type="entry name" value="Thioredoxin-like_sf"/>
</dbReference>
<keyword evidence="3" id="KW-1015">Disulfide bond</keyword>
<dbReference type="Proteomes" id="UP001398556">
    <property type="component" value="Unassembled WGS sequence"/>
</dbReference>
<sequence length="173" mass="19968">MKKLKNTILLLFVFATISCSKSNAQKSAFSEEALAEKVLNTNGSEIAFKNILAQNKGKNLVIKVWATWCRDCVKEMPRMKELQESHPETNYVYISMDDNAEKWKNGIERYQLKGQHYMAKDQMKGVFAKAIDLDWIPRCIVIDKKGKIVIYRAVETDFEKVNATLDRLEKETI</sequence>
<reference evidence="7 8" key="1">
    <citation type="submission" date="2024-04" db="EMBL/GenBank/DDBJ databases">
        <title>Flavobacterium sp. DGU99 16S ribosomal RNA gene Genome sequencing and assembly.</title>
        <authorList>
            <person name="Park S."/>
        </authorList>
    </citation>
    <scope>NUCLEOTIDE SEQUENCE [LARGE SCALE GENOMIC DNA]</scope>
    <source>
        <strain evidence="7 8">DGU99</strain>
    </source>
</reference>
<keyword evidence="2" id="KW-0201">Cytochrome c-type biogenesis</keyword>
<evidence type="ECO:0000313" key="7">
    <source>
        <dbReference type="EMBL" id="MEL1240674.1"/>
    </source>
</evidence>
<evidence type="ECO:0000256" key="3">
    <source>
        <dbReference type="ARBA" id="ARBA00023157"/>
    </source>
</evidence>
<dbReference type="Gene3D" id="3.40.30.10">
    <property type="entry name" value="Glutaredoxin"/>
    <property type="match status" value="1"/>
</dbReference>
<evidence type="ECO:0000259" key="6">
    <source>
        <dbReference type="PROSITE" id="PS51352"/>
    </source>
</evidence>
<proteinExistence type="predicted"/>